<dbReference type="EC" id="3.5.4.26" evidence="7"/>
<evidence type="ECO:0000256" key="10">
    <source>
        <dbReference type="ARBA" id="ARBA00022723"/>
    </source>
</evidence>
<evidence type="ECO:0000259" key="15">
    <source>
        <dbReference type="PROSITE" id="PS51747"/>
    </source>
</evidence>
<dbReference type="GO" id="GO:0008703">
    <property type="term" value="F:5-amino-6-(5-phosphoribosylamino)uracil reductase activity"/>
    <property type="evidence" value="ECO:0007669"/>
    <property type="project" value="UniProtKB-EC"/>
</dbReference>
<dbReference type="KEGG" id="cmah:C1I91_25880"/>
<organism evidence="16 17">
    <name type="scientific">Clostridium manihotivorum</name>
    <dbReference type="NCBI Taxonomy" id="2320868"/>
    <lineage>
        <taxon>Bacteria</taxon>
        <taxon>Bacillati</taxon>
        <taxon>Bacillota</taxon>
        <taxon>Clostridia</taxon>
        <taxon>Eubacteriales</taxon>
        <taxon>Clostridiaceae</taxon>
        <taxon>Clostridium</taxon>
    </lineage>
</organism>
<comment type="pathway">
    <text evidence="3">Cofactor biosynthesis; riboflavin biosynthesis; 5-amino-6-(D-ribitylamino)uracil from GTP: step 2/4.</text>
</comment>
<comment type="similarity">
    <text evidence="5">In the N-terminal section; belongs to the cytidine and deoxycytidylate deaminase family.</text>
</comment>
<evidence type="ECO:0000256" key="2">
    <source>
        <dbReference type="ARBA" id="ARBA00002151"/>
    </source>
</evidence>
<comment type="cofactor">
    <cofactor evidence="1">
        <name>Zn(2+)</name>
        <dbReference type="ChEBI" id="CHEBI:29105"/>
    </cofactor>
</comment>
<accession>A0A410E0F0</accession>
<comment type="similarity">
    <text evidence="6">In the C-terminal section; belongs to the HTP reductase family.</text>
</comment>
<comment type="function">
    <text evidence="2">Converts 2,5-diamino-6-(ribosylamino)-4(3h)-pyrimidinone 5'-phosphate into 5-amino-6-(ribosylamino)-2,4(1h,3h)-pyrimidinedione 5'-phosphate.</text>
</comment>
<dbReference type="OrthoDB" id="9800865at2"/>
<dbReference type="Proteomes" id="UP000286268">
    <property type="component" value="Chromosome"/>
</dbReference>
<reference evidence="16 17" key="1">
    <citation type="submission" date="2018-01" db="EMBL/GenBank/DDBJ databases">
        <title>Genome Sequencing and Assembly of Anaerobacter polyendosporus strain CT4.</title>
        <authorList>
            <person name="Tachaapaikoon C."/>
            <person name="Sutheeworapong S."/>
            <person name="Jenjaroenpun P."/>
            <person name="Wongsurawat T."/>
            <person name="Nookeaw I."/>
            <person name="Cheawchanlertfa P."/>
            <person name="Kosugi A."/>
            <person name="Cheevadhanarak S."/>
            <person name="Ratanakhanokchai K."/>
        </authorList>
    </citation>
    <scope>NUCLEOTIDE SEQUENCE [LARGE SCALE GENOMIC DNA]</scope>
    <source>
        <strain evidence="16 17">CT4</strain>
    </source>
</reference>
<name>A0A410E0F0_9CLOT</name>
<evidence type="ECO:0000256" key="8">
    <source>
        <dbReference type="ARBA" id="ARBA00013173"/>
    </source>
</evidence>
<dbReference type="CDD" id="cd01284">
    <property type="entry name" value="Riboflavin_deaminase-reductase"/>
    <property type="match status" value="1"/>
</dbReference>
<dbReference type="Pfam" id="PF00383">
    <property type="entry name" value="dCMP_cyt_deam_1"/>
    <property type="match status" value="1"/>
</dbReference>
<dbReference type="Gene3D" id="3.40.140.10">
    <property type="entry name" value="Cytidine Deaminase, domain 2"/>
    <property type="match status" value="1"/>
</dbReference>
<evidence type="ECO:0000256" key="12">
    <source>
        <dbReference type="ARBA" id="ARBA00022833"/>
    </source>
</evidence>
<dbReference type="SUPFAM" id="SSF53927">
    <property type="entry name" value="Cytidine deaminase-like"/>
    <property type="match status" value="1"/>
</dbReference>
<dbReference type="GO" id="GO:0008835">
    <property type="term" value="F:diaminohydroxyphosphoribosylaminopyrimidine deaminase activity"/>
    <property type="evidence" value="ECO:0007669"/>
    <property type="project" value="UniProtKB-EC"/>
</dbReference>
<keyword evidence="11" id="KW-0378">Hydrolase</keyword>
<evidence type="ECO:0000256" key="13">
    <source>
        <dbReference type="ARBA" id="ARBA00049861"/>
    </source>
</evidence>
<dbReference type="InterPro" id="IPR002125">
    <property type="entry name" value="CMP_dCMP_dom"/>
</dbReference>
<evidence type="ECO:0000256" key="11">
    <source>
        <dbReference type="ARBA" id="ARBA00022801"/>
    </source>
</evidence>
<dbReference type="GO" id="GO:0009231">
    <property type="term" value="P:riboflavin biosynthetic process"/>
    <property type="evidence" value="ECO:0007669"/>
    <property type="project" value="UniProtKB-UniPathway"/>
</dbReference>
<dbReference type="GO" id="GO:0046872">
    <property type="term" value="F:metal ion binding"/>
    <property type="evidence" value="ECO:0007669"/>
    <property type="project" value="UniProtKB-KW"/>
</dbReference>
<sequence>MDVKFMKRALELAEKGSGHVSPNPLVGAVIVKDGKVIGEGYHMVYGGNHAEVNAFENASEDVSGATMYVNLEPCSHYGKTPPCAKAIVEKNIKKVVIGMEDPNPLVSGKGIKHLRDNGVEVVLGVMETEAKALNEEFINYISKNI</sequence>
<evidence type="ECO:0000256" key="4">
    <source>
        <dbReference type="ARBA" id="ARBA00004910"/>
    </source>
</evidence>
<dbReference type="UniPathway" id="UPA00275"/>
<gene>
    <name evidence="16" type="primary">ribD</name>
    <name evidence="16" type="ORF">C1I91_25880</name>
</gene>
<keyword evidence="17" id="KW-1185">Reference proteome</keyword>
<evidence type="ECO:0000256" key="5">
    <source>
        <dbReference type="ARBA" id="ARBA00005259"/>
    </source>
</evidence>
<evidence type="ECO:0000256" key="7">
    <source>
        <dbReference type="ARBA" id="ARBA00012766"/>
    </source>
</evidence>
<evidence type="ECO:0000256" key="9">
    <source>
        <dbReference type="ARBA" id="ARBA00019930"/>
    </source>
</evidence>
<dbReference type="EC" id="1.1.1.193" evidence="8"/>
<evidence type="ECO:0000313" key="16">
    <source>
        <dbReference type="EMBL" id="QAA34791.1"/>
    </source>
</evidence>
<evidence type="ECO:0000256" key="6">
    <source>
        <dbReference type="ARBA" id="ARBA00007417"/>
    </source>
</evidence>
<feature type="domain" description="CMP/dCMP-type deaminase" evidence="15">
    <location>
        <begin position="1"/>
        <end position="122"/>
    </location>
</feature>
<protein>
    <recommendedName>
        <fullName evidence="9">Riboflavin biosynthesis protein RibD</fullName>
        <ecNumber evidence="8">1.1.1.193</ecNumber>
        <ecNumber evidence="7">3.5.4.26</ecNumber>
    </recommendedName>
</protein>
<evidence type="ECO:0000256" key="3">
    <source>
        <dbReference type="ARBA" id="ARBA00004882"/>
    </source>
</evidence>
<comment type="catalytic activity">
    <reaction evidence="13">
        <text>5-amino-6-(5-phospho-D-ribitylamino)uracil + NADP(+) = 5-amino-6-(5-phospho-D-ribosylamino)uracil + NADPH + H(+)</text>
        <dbReference type="Rhea" id="RHEA:17845"/>
        <dbReference type="ChEBI" id="CHEBI:15378"/>
        <dbReference type="ChEBI" id="CHEBI:57783"/>
        <dbReference type="ChEBI" id="CHEBI:58349"/>
        <dbReference type="ChEBI" id="CHEBI:58421"/>
        <dbReference type="ChEBI" id="CHEBI:58453"/>
        <dbReference type="EC" id="1.1.1.193"/>
    </reaction>
</comment>
<evidence type="ECO:0000256" key="14">
    <source>
        <dbReference type="ARBA" id="ARBA00049886"/>
    </source>
</evidence>
<comment type="catalytic activity">
    <reaction evidence="14">
        <text>2,5-diamino-6-hydroxy-4-(5-phosphoribosylamino)-pyrimidine + H2O + H(+) = 5-amino-6-(5-phospho-D-ribosylamino)uracil + NH4(+)</text>
        <dbReference type="Rhea" id="RHEA:21868"/>
        <dbReference type="ChEBI" id="CHEBI:15377"/>
        <dbReference type="ChEBI" id="CHEBI:15378"/>
        <dbReference type="ChEBI" id="CHEBI:28938"/>
        <dbReference type="ChEBI" id="CHEBI:58453"/>
        <dbReference type="ChEBI" id="CHEBI:58614"/>
        <dbReference type="EC" id="3.5.4.26"/>
    </reaction>
</comment>
<dbReference type="PANTHER" id="PTHR11079">
    <property type="entry name" value="CYTOSINE DEAMINASE FAMILY MEMBER"/>
    <property type="match status" value="1"/>
</dbReference>
<dbReference type="InterPro" id="IPR016193">
    <property type="entry name" value="Cytidine_deaminase-like"/>
</dbReference>
<evidence type="ECO:0000256" key="1">
    <source>
        <dbReference type="ARBA" id="ARBA00001947"/>
    </source>
</evidence>
<comment type="pathway">
    <text evidence="4">Cofactor biosynthesis; riboflavin biosynthesis; 5-amino-6-(D-ribitylamino)uracil from GTP: step 3/4.</text>
</comment>
<keyword evidence="12" id="KW-0862">Zinc</keyword>
<evidence type="ECO:0000313" key="17">
    <source>
        <dbReference type="Proteomes" id="UP000286268"/>
    </source>
</evidence>
<dbReference type="NCBIfam" id="TIGR00326">
    <property type="entry name" value="eubact_ribD"/>
    <property type="match status" value="1"/>
</dbReference>
<proteinExistence type="inferred from homology"/>
<dbReference type="InterPro" id="IPR004794">
    <property type="entry name" value="Eubact_RibD"/>
</dbReference>
<dbReference type="EMBL" id="CP025746">
    <property type="protein sequence ID" value="QAA34791.1"/>
    <property type="molecule type" value="Genomic_DNA"/>
</dbReference>
<dbReference type="AlphaFoldDB" id="A0A410E0F0"/>
<keyword evidence="10" id="KW-0479">Metal-binding</keyword>
<dbReference type="FunFam" id="3.40.140.10:FF:000025">
    <property type="entry name" value="Riboflavin biosynthesis protein RibD"/>
    <property type="match status" value="1"/>
</dbReference>
<dbReference type="PANTHER" id="PTHR11079:SF162">
    <property type="entry name" value="RIBOFLAVIN BIOSYNTHESIS PROTEIN PYRD, CHLOROPLASTIC"/>
    <property type="match status" value="1"/>
</dbReference>
<dbReference type="PROSITE" id="PS51747">
    <property type="entry name" value="CYT_DCMP_DEAMINASES_2"/>
    <property type="match status" value="1"/>
</dbReference>